<dbReference type="EMBL" id="PPWZ01000087">
    <property type="protein sequence ID" value="POH36084.1"/>
    <property type="molecule type" value="Genomic_DNA"/>
</dbReference>
<gene>
    <name evidence="2" type="ORF">C2R26_10380</name>
</gene>
<proteinExistence type="predicted"/>
<evidence type="ECO:0000313" key="2">
    <source>
        <dbReference type="EMBL" id="POH36084.1"/>
    </source>
</evidence>
<feature type="domain" description="Bacterial archaeo-eukaryotic release factor family 8" evidence="1">
    <location>
        <begin position="127"/>
        <end position="260"/>
    </location>
</feature>
<sequence>MRSINDNLMKILTSDVEPKISIILPIHPETPQAESNLLAYKNLLKDVKKDLELNYPRREWDSAVENLEALILDRSLWNSSQKALIIYANNEAIEVCQMNHTVLAKEHVGSTFLVQDLLLPEESISKADYLINISRDRINVFAGDSLREVELEGIYTKFSDYYDDFDANSNLNSGSYGGGVNYHGHRTKSEEQQKDQVIYYQYLDKELSKMHQERGDTFILAGLPEVLDVYLNSYGNGNYVNGVIHSSVMNLSHAELVQRVAELYSLEKVADVEKVKHTVEVANQNNRVVNDLNTIEIALDNQDVKSLVSFNDGSSYSVDHNRLLLKSLINKINCRVLYLQNDNSYPSMNAILY</sequence>
<dbReference type="Pfam" id="PF18851">
    <property type="entry name" value="baeRF_family8"/>
    <property type="match status" value="1"/>
</dbReference>
<comment type="caution">
    <text evidence="2">The sequence shown here is derived from an EMBL/GenBank/DDBJ whole genome shotgun (WGS) entry which is preliminary data.</text>
</comment>
<accession>A0A2P4R482</accession>
<dbReference type="InterPro" id="IPR040830">
    <property type="entry name" value="Bact_RF_family8"/>
</dbReference>
<protein>
    <recommendedName>
        <fullName evidence="1">Bacterial archaeo-eukaryotic release factor family 8 domain-containing protein</fullName>
    </recommendedName>
</protein>
<name>A0A2P4R482_9LACO</name>
<organism evidence="2">
    <name type="scientific">Companilactobacillus formosensis</name>
    <dbReference type="NCBI Taxonomy" id="1617889"/>
    <lineage>
        <taxon>Bacteria</taxon>
        <taxon>Bacillati</taxon>
        <taxon>Bacillota</taxon>
        <taxon>Bacilli</taxon>
        <taxon>Lactobacillales</taxon>
        <taxon>Lactobacillaceae</taxon>
        <taxon>Companilactobacillus</taxon>
    </lineage>
</organism>
<reference evidence="2" key="1">
    <citation type="submission" date="2018-01" db="EMBL/GenBank/DDBJ databases">
        <title>Genome sequnecing of Lactobacillus formosensis KACC 18721.</title>
        <authorList>
            <person name="Kim S.-J."/>
            <person name="Heo J."/>
        </authorList>
    </citation>
    <scope>NUCLEOTIDE SEQUENCE</scope>
    <source>
        <strain evidence="2">KACC 18721</strain>
    </source>
</reference>
<evidence type="ECO:0000259" key="1">
    <source>
        <dbReference type="Pfam" id="PF18851"/>
    </source>
</evidence>
<dbReference type="AlphaFoldDB" id="A0A2P4R482"/>